<dbReference type="EMBL" id="AP014924">
    <property type="protein sequence ID" value="BAS28030.1"/>
    <property type="molecule type" value="Genomic_DNA"/>
</dbReference>
<dbReference type="OrthoDB" id="2893630at2"/>
<feature type="transmembrane region" description="Helical" evidence="1">
    <location>
        <begin position="122"/>
        <end position="144"/>
    </location>
</feature>
<name>A0A0K2SLQ0_LIMPI</name>
<dbReference type="Proteomes" id="UP000065807">
    <property type="component" value="Chromosome"/>
</dbReference>
<gene>
    <name evidence="3" type="ORF">LIP_2189</name>
</gene>
<accession>A0A0K2SLQ0</accession>
<dbReference type="InterPro" id="IPR009936">
    <property type="entry name" value="DUF1468"/>
</dbReference>
<feature type="transmembrane region" description="Helical" evidence="1">
    <location>
        <begin position="51"/>
        <end position="69"/>
    </location>
</feature>
<evidence type="ECO:0000256" key="1">
    <source>
        <dbReference type="SAM" id="Phobius"/>
    </source>
</evidence>
<dbReference type="Pfam" id="PF07331">
    <property type="entry name" value="TctB"/>
    <property type="match status" value="1"/>
</dbReference>
<evidence type="ECO:0000259" key="2">
    <source>
        <dbReference type="Pfam" id="PF07331"/>
    </source>
</evidence>
<keyword evidence="1" id="KW-1133">Transmembrane helix</keyword>
<proteinExistence type="predicted"/>
<evidence type="ECO:0000313" key="4">
    <source>
        <dbReference type="Proteomes" id="UP000065807"/>
    </source>
</evidence>
<dbReference type="RefSeq" id="WP_068137761.1">
    <property type="nucleotide sequence ID" value="NZ_AP014924.1"/>
</dbReference>
<dbReference type="AlphaFoldDB" id="A0A0K2SLQ0"/>
<keyword evidence="1" id="KW-0812">Transmembrane</keyword>
<feature type="domain" description="DUF1468" evidence="2">
    <location>
        <begin position="17"/>
        <end position="147"/>
    </location>
</feature>
<organism evidence="3 4">
    <name type="scientific">Limnochorda pilosa</name>
    <dbReference type="NCBI Taxonomy" id="1555112"/>
    <lineage>
        <taxon>Bacteria</taxon>
        <taxon>Bacillati</taxon>
        <taxon>Bacillota</taxon>
        <taxon>Limnochordia</taxon>
        <taxon>Limnochordales</taxon>
        <taxon>Limnochordaceae</taxon>
        <taxon>Limnochorda</taxon>
    </lineage>
</organism>
<feature type="transmembrane region" description="Helical" evidence="1">
    <location>
        <begin position="81"/>
        <end position="102"/>
    </location>
</feature>
<protein>
    <recommendedName>
        <fullName evidence="2">DUF1468 domain-containing protein</fullName>
    </recommendedName>
</protein>
<keyword evidence="4" id="KW-1185">Reference proteome</keyword>
<keyword evidence="1" id="KW-0472">Membrane</keyword>
<feature type="transmembrane region" description="Helical" evidence="1">
    <location>
        <begin position="12"/>
        <end position="31"/>
    </location>
</feature>
<dbReference type="KEGG" id="lpil:LIP_2189"/>
<reference evidence="4" key="1">
    <citation type="submission" date="2015-07" db="EMBL/GenBank/DDBJ databases">
        <title>Complete genome sequence and phylogenetic analysis of Limnochorda pilosa.</title>
        <authorList>
            <person name="Watanabe M."/>
            <person name="Kojima H."/>
            <person name="Fukui M."/>
        </authorList>
    </citation>
    <scope>NUCLEOTIDE SEQUENCE [LARGE SCALE GENOMIC DNA]</scope>
    <source>
        <strain evidence="4">HC45</strain>
    </source>
</reference>
<dbReference type="STRING" id="1555112.LIP_2189"/>
<evidence type="ECO:0000313" key="3">
    <source>
        <dbReference type="EMBL" id="BAS28030.1"/>
    </source>
</evidence>
<reference evidence="4" key="2">
    <citation type="journal article" date="2016" name="Int. J. Syst. Evol. Microbiol.">
        <title>Complete genome sequence and cell structure of Limnochorda pilosa, a Gram-negative spore-former within the phylum Firmicutes.</title>
        <authorList>
            <person name="Watanabe M."/>
            <person name="Kojima H."/>
            <person name="Fukui M."/>
        </authorList>
    </citation>
    <scope>NUCLEOTIDE SEQUENCE [LARGE SCALE GENOMIC DNA]</scope>
    <source>
        <strain evidence="4">HC45</strain>
    </source>
</reference>
<sequence length="148" mass="16091">MGSTTPARRQIAWGEAIVPALTLVLAAIYWIDVHDISRPELNLLLPRPVLLAIAILSLILLGQVVVGRLQGKAGEPIRRTLWRLAFVVLAAGYLRLFGWIGFLPASILFIAATLLYLGVRNAWSILLVSVLGGGAIYAVFAYALSVRF</sequence>